<proteinExistence type="predicted"/>
<dbReference type="SUPFAM" id="SSF89392">
    <property type="entry name" value="Prokaryotic lipoproteins and lipoprotein localization factors"/>
    <property type="match status" value="1"/>
</dbReference>
<protein>
    <submittedName>
        <fullName evidence="3">Outer membrane lipoprotein-sorting protein</fullName>
    </submittedName>
</protein>
<dbReference type="PANTHER" id="PTHR37507">
    <property type="entry name" value="SPORULATION PROTEIN YDCC"/>
    <property type="match status" value="1"/>
</dbReference>
<dbReference type="Gene3D" id="2.50.20.10">
    <property type="entry name" value="Lipoprotein localisation LolA/LolB/LppX"/>
    <property type="match status" value="1"/>
</dbReference>
<dbReference type="Pfam" id="PF17131">
    <property type="entry name" value="LolA_like"/>
    <property type="match status" value="1"/>
</dbReference>
<dbReference type="PANTHER" id="PTHR37507:SF2">
    <property type="entry name" value="SPORULATION PROTEIN YDCC"/>
    <property type="match status" value="1"/>
</dbReference>
<keyword evidence="3" id="KW-0449">Lipoprotein</keyword>
<reference evidence="3" key="1">
    <citation type="journal article" date="2020" name="mSystems">
        <title>Genome- and Community-Level Interaction Insights into Carbon Utilization and Element Cycling Functions of Hydrothermarchaeota in Hydrothermal Sediment.</title>
        <authorList>
            <person name="Zhou Z."/>
            <person name="Liu Y."/>
            <person name="Xu W."/>
            <person name="Pan J."/>
            <person name="Luo Z.H."/>
            <person name="Li M."/>
        </authorList>
    </citation>
    <scope>NUCLEOTIDE SEQUENCE [LARGE SCALE GENOMIC DNA]</scope>
    <source>
        <strain evidence="3">HyVt-237</strain>
    </source>
</reference>
<keyword evidence="1" id="KW-0472">Membrane</keyword>
<dbReference type="InterPro" id="IPR052944">
    <property type="entry name" value="Sporulation_related"/>
</dbReference>
<feature type="domain" description="Uncharacterized protein TP-0789" evidence="2">
    <location>
        <begin position="88"/>
        <end position="265"/>
    </location>
</feature>
<keyword evidence="1" id="KW-0812">Transmembrane</keyword>
<dbReference type="InterPro" id="IPR033399">
    <property type="entry name" value="TP_0789-like"/>
</dbReference>
<evidence type="ECO:0000256" key="1">
    <source>
        <dbReference type="SAM" id="Phobius"/>
    </source>
</evidence>
<comment type="caution">
    <text evidence="3">The sequence shown here is derived from an EMBL/GenBank/DDBJ whole genome shotgun (WGS) entry which is preliminary data.</text>
</comment>
<dbReference type="Proteomes" id="UP000885931">
    <property type="component" value="Unassembled WGS sequence"/>
</dbReference>
<evidence type="ECO:0000313" key="3">
    <source>
        <dbReference type="EMBL" id="HDM90804.1"/>
    </source>
</evidence>
<dbReference type="EMBL" id="DRBW01000232">
    <property type="protein sequence ID" value="HDM90804.1"/>
    <property type="molecule type" value="Genomic_DNA"/>
</dbReference>
<evidence type="ECO:0000259" key="2">
    <source>
        <dbReference type="Pfam" id="PF17131"/>
    </source>
</evidence>
<keyword evidence="1" id="KW-1133">Transmembrane helix</keyword>
<dbReference type="AlphaFoldDB" id="A0A7C0XBS5"/>
<gene>
    <name evidence="3" type="ORF">ENG67_06335</name>
</gene>
<name>A0A7C0XBS5_UNCW3</name>
<dbReference type="InterPro" id="IPR029046">
    <property type="entry name" value="LolA/LolB/LppX"/>
</dbReference>
<dbReference type="CDD" id="cd16329">
    <property type="entry name" value="LolA_like"/>
    <property type="match status" value="1"/>
</dbReference>
<feature type="transmembrane region" description="Helical" evidence="1">
    <location>
        <begin position="21"/>
        <end position="43"/>
    </location>
</feature>
<accession>A0A7C0XBS5</accession>
<organism evidence="3">
    <name type="scientific">candidate division WOR-3 bacterium</name>
    <dbReference type="NCBI Taxonomy" id="2052148"/>
    <lineage>
        <taxon>Bacteria</taxon>
        <taxon>Bacteria division WOR-3</taxon>
    </lineage>
</organism>
<sequence length="267" mass="31073">MGRKIVKEGCTMKNSRRNRRIIGVTAPLLFLFVVSLTGGLYAASAGEILSRVDQVMNAPKDRKVTMKMVLVDKNGNEKVRIAESYQKGDDHRLIKFLEPADQKGVGFLSLPNDVMYVYFPAFKKVRRIASHVKNSNFAGTDFTYDDLSTFKYSEDYNPELLEETDSFYVLKLVPKPGVKKDYSFLKMWVDKGSFHPTKVEFYDKSGNLWKVLKMREIEKIKDYFVAREMEMKDLKKQHSTKMIMEEIELDTGIPDKIFTKRYLRRTR</sequence>